<feature type="compositionally biased region" description="Low complexity" evidence="1">
    <location>
        <begin position="459"/>
        <end position="468"/>
    </location>
</feature>
<dbReference type="SMART" id="SM00740">
    <property type="entry name" value="PASTA"/>
    <property type="match status" value="5"/>
</dbReference>
<evidence type="ECO:0000256" key="1">
    <source>
        <dbReference type="SAM" id="MobiDB-lite"/>
    </source>
</evidence>
<evidence type="ECO:0000259" key="2">
    <source>
        <dbReference type="PROSITE" id="PS51178"/>
    </source>
</evidence>
<dbReference type="RefSeq" id="WP_194931963.1">
    <property type="nucleotide sequence ID" value="NZ_JADLZT010000008.1"/>
</dbReference>
<feature type="domain" description="PASTA" evidence="2">
    <location>
        <begin position="376"/>
        <end position="441"/>
    </location>
</feature>
<evidence type="ECO:0000313" key="4">
    <source>
        <dbReference type="Proteomes" id="UP001429984"/>
    </source>
</evidence>
<evidence type="ECO:0000313" key="3">
    <source>
        <dbReference type="EMBL" id="MBF6025360.1"/>
    </source>
</evidence>
<accession>A0ABS0B8L7</accession>
<feature type="domain" description="PASTA" evidence="2">
    <location>
        <begin position="180"/>
        <end position="246"/>
    </location>
</feature>
<dbReference type="Proteomes" id="UP001429984">
    <property type="component" value="Unassembled WGS sequence"/>
</dbReference>
<keyword evidence="4" id="KW-1185">Reference proteome</keyword>
<organism evidence="3 4">
    <name type="scientific">Lysobacter niastensis</name>
    <dbReference type="NCBI Taxonomy" id="380629"/>
    <lineage>
        <taxon>Bacteria</taxon>
        <taxon>Pseudomonadati</taxon>
        <taxon>Pseudomonadota</taxon>
        <taxon>Gammaproteobacteria</taxon>
        <taxon>Lysobacterales</taxon>
        <taxon>Lysobacteraceae</taxon>
        <taxon>Lysobacter</taxon>
    </lineage>
</organism>
<dbReference type="Gene3D" id="3.30.10.20">
    <property type="match status" value="4"/>
</dbReference>
<dbReference type="EMBL" id="JADLZT010000008">
    <property type="protein sequence ID" value="MBF6025360.1"/>
    <property type="molecule type" value="Genomic_DNA"/>
</dbReference>
<feature type="domain" description="PASTA" evidence="2">
    <location>
        <begin position="82"/>
        <end position="152"/>
    </location>
</feature>
<feature type="domain" description="PASTA" evidence="2">
    <location>
        <begin position="247"/>
        <end position="312"/>
    </location>
</feature>
<comment type="caution">
    <text evidence="3">The sequence shown here is derived from an EMBL/GenBank/DDBJ whole genome shotgun (WGS) entry which is preliminary data.</text>
</comment>
<name>A0ABS0B8L7_9GAMM</name>
<dbReference type="InterPro" id="IPR005543">
    <property type="entry name" value="PASTA_dom"/>
</dbReference>
<feature type="region of interest" description="Disordered" evidence="1">
    <location>
        <begin position="493"/>
        <end position="522"/>
    </location>
</feature>
<gene>
    <name evidence="3" type="ORF">IU514_15105</name>
</gene>
<dbReference type="Pfam" id="PF03793">
    <property type="entry name" value="PASTA"/>
    <property type="match status" value="4"/>
</dbReference>
<protein>
    <submittedName>
        <fullName evidence="3">PASTA domain-containing protein</fullName>
    </submittedName>
</protein>
<sequence>MAGCLGHTRSRYRHDRRNAFGARAAMGSPIDTRARIATGFRIVMRRRAGLRVGLRLLAALAIACASTGAWACDEHKTQAGGKSAQILVPGVIGDSERLAIECLRRYGYTPKLGGVIQSDRPEGTVARTVPAEGTTPVGKSRLAVVVEYWVSAGATGYDPQATNAAALAEEAASRRDSTKETRTVRVPDLQGRSLSSAKSRLKFSRLVPGEVSWHARGAKAGRVLEQVPAAGTRVPLRTRVDLVVSNGGQAALVPDVVGKEEMSAIGTLSSNGLNATRQGRIDSPRPAGTVLRTVPSAGSEAPSGAVTYWVASGRNVVPDLRGKTRAEATQALRASGFAIGNAPPRFDDGKPNRVVEQKPEAGAVVTLSAPVSVSLGKPRTVPKVVGMLERDARKALAAAGLKGARVGADTVSSQGARVVSLEPRAGMRVKKNATVRYTLAQPAIAGTDTVGPDQAIPDAGATSSASAAPTNEVTPQRNDDAFANYDRALAADNSSIPTDEGAQRAPVVTLDTPPTRENVAPVRDDVPPAREAIAPTADTGTDVGKPTSDFLQDAIALVQRGWRVIAGSTTLALVLAGVWWTQLRSWPWHWPPPRPRTNVRLKPAEPPWPMMSPLDHDPSMDVRIRVALAQGETTFDTALPLLDTEIRHG</sequence>
<reference evidence="3 4" key="1">
    <citation type="submission" date="2020-11" db="EMBL/GenBank/DDBJ databases">
        <title>Draft Genome Sequence and Secondary Metabolite Biosynthetic Potential of the Lysobacter niastensis Type strain DSM 18481.</title>
        <authorList>
            <person name="Turrini P."/>
            <person name="Artuso I."/>
            <person name="Tescari M."/>
            <person name="Lugli G.A."/>
            <person name="Frangipani E."/>
            <person name="Ventura M."/>
            <person name="Visca P."/>
        </authorList>
    </citation>
    <scope>NUCLEOTIDE SEQUENCE [LARGE SCALE GENOMIC DNA]</scope>
    <source>
        <strain evidence="3 4">DSM 18481</strain>
    </source>
</reference>
<feature type="region of interest" description="Disordered" evidence="1">
    <location>
        <begin position="446"/>
        <end position="478"/>
    </location>
</feature>
<dbReference type="CDD" id="cd06577">
    <property type="entry name" value="PASTA_pknB"/>
    <property type="match status" value="4"/>
</dbReference>
<dbReference type="PROSITE" id="PS51178">
    <property type="entry name" value="PASTA"/>
    <property type="match status" value="4"/>
</dbReference>
<proteinExistence type="predicted"/>